<name>A0ABD3T3Y8_SINWO</name>
<accession>A0ABD3T3Y8</accession>
<feature type="non-terminal residue" evidence="2">
    <location>
        <position position="1"/>
    </location>
</feature>
<evidence type="ECO:0000313" key="2">
    <source>
        <dbReference type="EMBL" id="KAL3831629.1"/>
    </source>
</evidence>
<feature type="region of interest" description="Disordered" evidence="1">
    <location>
        <begin position="1"/>
        <end position="23"/>
    </location>
</feature>
<evidence type="ECO:0000313" key="3">
    <source>
        <dbReference type="Proteomes" id="UP001634394"/>
    </source>
</evidence>
<gene>
    <name evidence="2" type="ORF">ACJMK2_023360</name>
</gene>
<proteinExistence type="predicted"/>
<dbReference type="Proteomes" id="UP001634394">
    <property type="component" value="Unassembled WGS sequence"/>
</dbReference>
<protein>
    <submittedName>
        <fullName evidence="2">Uncharacterized protein</fullName>
    </submittedName>
</protein>
<sequence>YNICGNTGHTQHKFPTNQEETGEATQVEAQEEIQEEKNEERKQQIYIAKMKIDIKAISRMGRETTTPTNNTKAPITLGKSETRNATSKIAI</sequence>
<dbReference type="EMBL" id="JBJQND010000019">
    <property type="protein sequence ID" value="KAL3831629.1"/>
    <property type="molecule type" value="Genomic_DNA"/>
</dbReference>
<organism evidence="2 3">
    <name type="scientific">Sinanodonta woodiana</name>
    <name type="common">Chinese pond mussel</name>
    <name type="synonym">Anodonta woodiana</name>
    <dbReference type="NCBI Taxonomy" id="1069815"/>
    <lineage>
        <taxon>Eukaryota</taxon>
        <taxon>Metazoa</taxon>
        <taxon>Spiralia</taxon>
        <taxon>Lophotrochozoa</taxon>
        <taxon>Mollusca</taxon>
        <taxon>Bivalvia</taxon>
        <taxon>Autobranchia</taxon>
        <taxon>Heteroconchia</taxon>
        <taxon>Palaeoheterodonta</taxon>
        <taxon>Unionida</taxon>
        <taxon>Unionoidea</taxon>
        <taxon>Unionidae</taxon>
        <taxon>Unioninae</taxon>
        <taxon>Sinanodonta</taxon>
    </lineage>
</organism>
<evidence type="ECO:0000256" key="1">
    <source>
        <dbReference type="SAM" id="MobiDB-lite"/>
    </source>
</evidence>
<comment type="caution">
    <text evidence="2">The sequence shown here is derived from an EMBL/GenBank/DDBJ whole genome shotgun (WGS) entry which is preliminary data.</text>
</comment>
<reference evidence="2 3" key="1">
    <citation type="submission" date="2024-11" db="EMBL/GenBank/DDBJ databases">
        <title>Chromosome-level genome assembly of the freshwater bivalve Anodonta woodiana.</title>
        <authorList>
            <person name="Chen X."/>
        </authorList>
    </citation>
    <scope>NUCLEOTIDE SEQUENCE [LARGE SCALE GENOMIC DNA]</scope>
    <source>
        <strain evidence="2">MN2024</strain>
        <tissue evidence="2">Gills</tissue>
    </source>
</reference>
<feature type="compositionally biased region" description="Polar residues" evidence="1">
    <location>
        <begin position="1"/>
        <end position="19"/>
    </location>
</feature>
<feature type="region of interest" description="Disordered" evidence="1">
    <location>
        <begin position="59"/>
        <end position="91"/>
    </location>
</feature>
<feature type="compositionally biased region" description="Polar residues" evidence="1">
    <location>
        <begin position="63"/>
        <end position="73"/>
    </location>
</feature>
<dbReference type="AlphaFoldDB" id="A0ABD3T3Y8"/>
<keyword evidence="3" id="KW-1185">Reference proteome</keyword>